<dbReference type="AlphaFoldDB" id="A0A9P9J206"/>
<evidence type="ECO:0000313" key="1">
    <source>
        <dbReference type="EMBL" id="KAH7142841.1"/>
    </source>
</evidence>
<name>A0A9P9J206_9HYPO</name>
<dbReference type="Proteomes" id="UP000717696">
    <property type="component" value="Unassembled WGS sequence"/>
</dbReference>
<evidence type="ECO:0000313" key="2">
    <source>
        <dbReference type="Proteomes" id="UP000717696"/>
    </source>
</evidence>
<dbReference type="OrthoDB" id="6133115at2759"/>
<gene>
    <name evidence="1" type="ORF">B0J13DRAFT_526288</name>
</gene>
<sequence length="132" mass="14457">MVFDHLKAVGPELATVLPRDDAAWHKKSHLRRLNFSVFYMIILSSANGHDESLMNGLQALPQGGSFMNHPTGAWLRFVNAIQSLGAEEDAFAAYFWLSLGVGMQAGARNPAMSLLRAYDRKGVMIVAVPSLV</sequence>
<accession>A0A9P9J206</accession>
<organism evidence="1 2">
    <name type="scientific">Dactylonectria estremocensis</name>
    <dbReference type="NCBI Taxonomy" id="1079267"/>
    <lineage>
        <taxon>Eukaryota</taxon>
        <taxon>Fungi</taxon>
        <taxon>Dikarya</taxon>
        <taxon>Ascomycota</taxon>
        <taxon>Pezizomycotina</taxon>
        <taxon>Sordariomycetes</taxon>
        <taxon>Hypocreomycetidae</taxon>
        <taxon>Hypocreales</taxon>
        <taxon>Nectriaceae</taxon>
        <taxon>Dactylonectria</taxon>
    </lineage>
</organism>
<dbReference type="EMBL" id="JAGMUU010000011">
    <property type="protein sequence ID" value="KAH7142841.1"/>
    <property type="molecule type" value="Genomic_DNA"/>
</dbReference>
<comment type="caution">
    <text evidence="1">The sequence shown here is derived from an EMBL/GenBank/DDBJ whole genome shotgun (WGS) entry which is preliminary data.</text>
</comment>
<reference evidence="1" key="1">
    <citation type="journal article" date="2021" name="Nat. Commun.">
        <title>Genetic determinants of endophytism in the Arabidopsis root mycobiome.</title>
        <authorList>
            <person name="Mesny F."/>
            <person name="Miyauchi S."/>
            <person name="Thiergart T."/>
            <person name="Pickel B."/>
            <person name="Atanasova L."/>
            <person name="Karlsson M."/>
            <person name="Huettel B."/>
            <person name="Barry K.W."/>
            <person name="Haridas S."/>
            <person name="Chen C."/>
            <person name="Bauer D."/>
            <person name="Andreopoulos W."/>
            <person name="Pangilinan J."/>
            <person name="LaButti K."/>
            <person name="Riley R."/>
            <person name="Lipzen A."/>
            <person name="Clum A."/>
            <person name="Drula E."/>
            <person name="Henrissat B."/>
            <person name="Kohler A."/>
            <person name="Grigoriev I.V."/>
            <person name="Martin F.M."/>
            <person name="Hacquard S."/>
        </authorList>
    </citation>
    <scope>NUCLEOTIDE SEQUENCE</scope>
    <source>
        <strain evidence="1">MPI-CAGE-AT-0021</strain>
    </source>
</reference>
<protein>
    <submittedName>
        <fullName evidence="1">Uncharacterized protein</fullName>
    </submittedName>
</protein>
<keyword evidence="2" id="KW-1185">Reference proteome</keyword>
<proteinExistence type="predicted"/>